<organism evidence="1 2">
    <name type="scientific">Vitis vinifera</name>
    <name type="common">Grape</name>
    <dbReference type="NCBI Taxonomy" id="29760"/>
    <lineage>
        <taxon>Eukaryota</taxon>
        <taxon>Viridiplantae</taxon>
        <taxon>Streptophyta</taxon>
        <taxon>Embryophyta</taxon>
        <taxon>Tracheophyta</taxon>
        <taxon>Spermatophyta</taxon>
        <taxon>Magnoliopsida</taxon>
        <taxon>eudicotyledons</taxon>
        <taxon>Gunneridae</taxon>
        <taxon>Pentapetalae</taxon>
        <taxon>rosids</taxon>
        <taxon>Vitales</taxon>
        <taxon>Vitaceae</taxon>
        <taxon>Viteae</taxon>
        <taxon>Vitis</taxon>
    </lineage>
</organism>
<dbReference type="PaxDb" id="29760-VIT_05s0102g01060.t01"/>
<protein>
    <submittedName>
        <fullName evidence="1">Uncharacterized protein</fullName>
    </submittedName>
</protein>
<name>F6HYW2_VITVI</name>
<reference evidence="2" key="1">
    <citation type="journal article" date="2007" name="Nature">
        <title>The grapevine genome sequence suggests ancestral hexaploidization in major angiosperm phyla.</title>
        <authorList>
            <consortium name="The French-Italian Public Consortium for Grapevine Genome Characterization."/>
            <person name="Jaillon O."/>
            <person name="Aury J.-M."/>
            <person name="Noel B."/>
            <person name="Policriti A."/>
            <person name="Clepet C."/>
            <person name="Casagrande A."/>
            <person name="Choisne N."/>
            <person name="Aubourg S."/>
            <person name="Vitulo N."/>
            <person name="Jubin C."/>
            <person name="Vezzi A."/>
            <person name="Legeai F."/>
            <person name="Hugueney P."/>
            <person name="Dasilva C."/>
            <person name="Horner D."/>
            <person name="Mica E."/>
            <person name="Jublot D."/>
            <person name="Poulain J."/>
            <person name="Bruyere C."/>
            <person name="Billault A."/>
            <person name="Segurens B."/>
            <person name="Gouyvenoux M."/>
            <person name="Ugarte E."/>
            <person name="Cattonaro F."/>
            <person name="Anthouard V."/>
            <person name="Vico V."/>
            <person name="Del Fabbro C."/>
            <person name="Alaux M."/>
            <person name="Di Gaspero G."/>
            <person name="Dumas V."/>
            <person name="Felice N."/>
            <person name="Paillard S."/>
            <person name="Juman I."/>
            <person name="Moroldo M."/>
            <person name="Scalabrin S."/>
            <person name="Canaguier A."/>
            <person name="Le Clainche I."/>
            <person name="Malacrida G."/>
            <person name="Durand E."/>
            <person name="Pesole G."/>
            <person name="Laucou V."/>
            <person name="Chatelet P."/>
            <person name="Merdinoglu D."/>
            <person name="Delledonne M."/>
            <person name="Pezzotti M."/>
            <person name="Lecharny A."/>
            <person name="Scarpelli C."/>
            <person name="Artiguenave F."/>
            <person name="Pe M.E."/>
            <person name="Valle G."/>
            <person name="Morgante M."/>
            <person name="Caboche M."/>
            <person name="Adam-Blondon A.-F."/>
            <person name="Weissenbach J."/>
            <person name="Quetier F."/>
            <person name="Wincker P."/>
        </authorList>
    </citation>
    <scope>NUCLEOTIDE SEQUENCE [LARGE SCALE GENOMIC DNA]</scope>
    <source>
        <strain evidence="2">cv. Pinot noir / PN40024</strain>
    </source>
</reference>
<dbReference type="EMBL" id="FN596500">
    <property type="protein sequence ID" value="CCB59876.1"/>
    <property type="molecule type" value="Genomic_DNA"/>
</dbReference>
<dbReference type="Proteomes" id="UP000009183">
    <property type="component" value="Chromosome 5"/>
</dbReference>
<dbReference type="HOGENOM" id="CLU_2019440_0_0_1"/>
<accession>F6HYW2</accession>
<dbReference type="InParanoid" id="F6HYW2"/>
<dbReference type="AlphaFoldDB" id="F6HYW2"/>
<keyword evidence="2" id="KW-1185">Reference proteome</keyword>
<gene>
    <name evidence="1" type="ordered locus">VIT_05s0102g01060</name>
</gene>
<proteinExistence type="predicted"/>
<evidence type="ECO:0000313" key="2">
    <source>
        <dbReference type="Proteomes" id="UP000009183"/>
    </source>
</evidence>
<evidence type="ECO:0000313" key="1">
    <source>
        <dbReference type="EMBL" id="CCB59876.1"/>
    </source>
</evidence>
<sequence>MLTPCVTSLSKRVYQFPCNCEFVTKAASTQSFAVRGRLHLGSMKWLLGFVGGMVAYSFLVGSGNEQQSFHPINTFSLWFGYLKQGNLQNPNPVECKARKLLPDNMLYLLVMCPFMLPAGTGQI</sequence>